<dbReference type="InterPro" id="IPR050088">
    <property type="entry name" value="IspD/TarI_cytidylyltransf_bact"/>
</dbReference>
<dbReference type="EMBL" id="CP008889">
    <property type="protein sequence ID" value="AIF41500.1"/>
    <property type="molecule type" value="Genomic_DNA"/>
</dbReference>
<evidence type="ECO:0000313" key="3">
    <source>
        <dbReference type="EMBL" id="AIF41500.1"/>
    </source>
</evidence>
<accession>A0A075JI36</accession>
<dbReference type="SUPFAM" id="SSF53448">
    <property type="entry name" value="Nucleotide-diphospho-sugar transferases"/>
    <property type="match status" value="1"/>
</dbReference>
<evidence type="ECO:0000313" key="4">
    <source>
        <dbReference type="Proteomes" id="UP000027986"/>
    </source>
</evidence>
<reference evidence="3 4" key="1">
    <citation type="submission" date="2014-07" db="EMBL/GenBank/DDBJ databases">
        <title>Genome Sequencing of Dermacoccus nishinomiyaensis.</title>
        <authorList>
            <person name="Hong K.W."/>
            <person name="Chan K.G."/>
        </authorList>
    </citation>
    <scope>NUCLEOTIDE SEQUENCE [LARGE SCALE GENOMIC DNA]</scope>
    <source>
        <strain evidence="3 4">M25</strain>
    </source>
</reference>
<proteinExistence type="predicted"/>
<dbReference type="HOGENOM" id="CLU_061281_1_1_11"/>
<keyword evidence="4" id="KW-1185">Reference proteome</keyword>
<dbReference type="eggNOG" id="COG1211">
    <property type="taxonomic scope" value="Bacteria"/>
</dbReference>
<keyword evidence="2 3" id="KW-0548">Nucleotidyltransferase</keyword>
<gene>
    <name evidence="3" type="ORF">HX89_11780</name>
</gene>
<dbReference type="InterPro" id="IPR018294">
    <property type="entry name" value="ISPD_synthase_CS"/>
</dbReference>
<name>A0A075JI36_9MICO</name>
<protein>
    <submittedName>
        <fullName evidence="3">2-C-methyl-D-erythritol 4-phosphate cytidylyltransferase</fullName>
    </submittedName>
</protein>
<organism evidence="3 4">
    <name type="scientific">Dermacoccus nishinomiyaensis</name>
    <dbReference type="NCBI Taxonomy" id="1274"/>
    <lineage>
        <taxon>Bacteria</taxon>
        <taxon>Bacillati</taxon>
        <taxon>Actinomycetota</taxon>
        <taxon>Actinomycetes</taxon>
        <taxon>Micrococcales</taxon>
        <taxon>Dermacoccaceae</taxon>
        <taxon>Dermacoccus</taxon>
    </lineage>
</organism>
<keyword evidence="1 3" id="KW-0808">Transferase</keyword>
<dbReference type="GO" id="GO:0008299">
    <property type="term" value="P:isoprenoid biosynthetic process"/>
    <property type="evidence" value="ECO:0007669"/>
    <property type="project" value="InterPro"/>
</dbReference>
<dbReference type="PROSITE" id="PS01295">
    <property type="entry name" value="ISPD"/>
    <property type="match status" value="1"/>
</dbReference>
<dbReference type="KEGG" id="dni:HX89_11780"/>
<dbReference type="InterPro" id="IPR029044">
    <property type="entry name" value="Nucleotide-diphossugar_trans"/>
</dbReference>
<dbReference type="GO" id="GO:0050518">
    <property type="term" value="F:2-C-methyl-D-erythritol 4-phosphate cytidylyltransferase activity"/>
    <property type="evidence" value="ECO:0007669"/>
    <property type="project" value="TreeGrafter"/>
</dbReference>
<dbReference type="Pfam" id="PF01128">
    <property type="entry name" value="IspD"/>
    <property type="match status" value="1"/>
</dbReference>
<evidence type="ECO:0000256" key="2">
    <source>
        <dbReference type="ARBA" id="ARBA00022695"/>
    </source>
</evidence>
<sequence length="210" mass="21185">MTHAVRRILAAGGVSHVVVVTPATHESDFDEALAEFDPTLVTRVGGGAERSDSVRAGLAALDASCDAVLVHDAARCLAPPSLVARVLAALDDGADAVVPGVAVVDTIKLVEARAAQTVVASTPARAALRAIQTPQGFRRSALLAAHACGADATDDAALVELAGADVVVVAGDDLALKVTTPLDMVLAEHLLAADDAVAGEVTDTHPRGQS</sequence>
<dbReference type="Gene3D" id="3.90.550.10">
    <property type="entry name" value="Spore Coat Polysaccharide Biosynthesis Protein SpsA, Chain A"/>
    <property type="match status" value="1"/>
</dbReference>
<dbReference type="InterPro" id="IPR034683">
    <property type="entry name" value="IspD/TarI"/>
</dbReference>
<dbReference type="Proteomes" id="UP000027986">
    <property type="component" value="Chromosome"/>
</dbReference>
<dbReference type="RefSeq" id="WP_038569324.1">
    <property type="nucleotide sequence ID" value="NZ_CP008889.1"/>
</dbReference>
<dbReference type="CDD" id="cd02516">
    <property type="entry name" value="CDP-ME_synthetase"/>
    <property type="match status" value="1"/>
</dbReference>
<evidence type="ECO:0000256" key="1">
    <source>
        <dbReference type="ARBA" id="ARBA00022679"/>
    </source>
</evidence>
<dbReference type="GeneID" id="41841762"/>
<dbReference type="PANTHER" id="PTHR32125">
    <property type="entry name" value="2-C-METHYL-D-ERYTHRITOL 4-PHOSPHATE CYTIDYLYLTRANSFERASE, CHLOROPLASTIC"/>
    <property type="match status" value="1"/>
</dbReference>
<dbReference type="AlphaFoldDB" id="A0A075JI36"/>
<dbReference type="PANTHER" id="PTHR32125:SF4">
    <property type="entry name" value="2-C-METHYL-D-ERYTHRITOL 4-PHOSPHATE CYTIDYLYLTRANSFERASE, CHLOROPLASTIC"/>
    <property type="match status" value="1"/>
</dbReference>
<dbReference type="OrthoDB" id="9802561at2"/>